<dbReference type="Pfam" id="PF01243">
    <property type="entry name" value="PNPOx_N"/>
    <property type="match status" value="1"/>
</dbReference>
<dbReference type="InterPro" id="IPR011576">
    <property type="entry name" value="Pyridox_Oxase_N"/>
</dbReference>
<comment type="caution">
    <text evidence="3">The sequence shown here is derived from an EMBL/GenBank/DDBJ whole genome shotgun (WGS) entry which is preliminary data.</text>
</comment>
<feature type="domain" description="Pyridoxamine 5'-phosphate oxidase N-terminal" evidence="2">
    <location>
        <begin position="45"/>
        <end position="130"/>
    </location>
</feature>
<protein>
    <submittedName>
        <fullName evidence="3">Pyridoxamine 5'-phosphate oxidase</fullName>
    </submittedName>
</protein>
<evidence type="ECO:0000259" key="2">
    <source>
        <dbReference type="Pfam" id="PF01243"/>
    </source>
</evidence>
<sequence>MAKNYPSIAFTAAVKKMQEKLGSRASYARLEKDTYVDGLTQNEIAFIGDRDSFYMASFGENEYPYIQHRGGPKGFVKVLDPKRIGFIDFKGNMQYISVGNIQTNNNVSLIMIDYPSRARLKILAKATIVELNDDPALYGLLNLPGYKFKPERMIVLNIEAYDWNCPQHIIPRYTVEEIEEALASQINQISQLEDEIRTLKAKLKEV</sequence>
<proteinExistence type="predicted"/>
<dbReference type="Proteomes" id="UP000468388">
    <property type="component" value="Unassembled WGS sequence"/>
</dbReference>
<evidence type="ECO:0000256" key="1">
    <source>
        <dbReference type="SAM" id="Coils"/>
    </source>
</evidence>
<organism evidence="3 4">
    <name type="scientific">Chitinophaga oryziterrae</name>
    <dbReference type="NCBI Taxonomy" id="1031224"/>
    <lineage>
        <taxon>Bacteria</taxon>
        <taxon>Pseudomonadati</taxon>
        <taxon>Bacteroidota</taxon>
        <taxon>Chitinophagia</taxon>
        <taxon>Chitinophagales</taxon>
        <taxon>Chitinophagaceae</taxon>
        <taxon>Chitinophaga</taxon>
    </lineage>
</organism>
<dbReference type="PANTHER" id="PTHR42815">
    <property type="entry name" value="FAD-BINDING, PUTATIVE (AFU_ORTHOLOGUE AFUA_6G07600)-RELATED"/>
    <property type="match status" value="1"/>
</dbReference>
<dbReference type="PANTHER" id="PTHR42815:SF2">
    <property type="entry name" value="FAD-BINDING, PUTATIVE (AFU_ORTHOLOGUE AFUA_6G07600)-RELATED"/>
    <property type="match status" value="1"/>
</dbReference>
<keyword evidence="1" id="KW-0175">Coiled coil</keyword>
<gene>
    <name evidence="3" type="ORF">GO495_00650</name>
</gene>
<accession>A0A6N8J475</accession>
<evidence type="ECO:0000313" key="4">
    <source>
        <dbReference type="Proteomes" id="UP000468388"/>
    </source>
</evidence>
<evidence type="ECO:0000313" key="3">
    <source>
        <dbReference type="EMBL" id="MVT39076.1"/>
    </source>
</evidence>
<dbReference type="AlphaFoldDB" id="A0A6N8J475"/>
<dbReference type="RefSeq" id="WP_157297780.1">
    <property type="nucleotide sequence ID" value="NZ_BAAAZB010000005.1"/>
</dbReference>
<name>A0A6N8J475_9BACT</name>
<dbReference type="InterPro" id="IPR012349">
    <property type="entry name" value="Split_barrel_FMN-bd"/>
</dbReference>
<keyword evidence="4" id="KW-1185">Reference proteome</keyword>
<feature type="coiled-coil region" evidence="1">
    <location>
        <begin position="175"/>
        <end position="202"/>
    </location>
</feature>
<reference evidence="3 4" key="1">
    <citation type="submission" date="2019-12" db="EMBL/GenBank/DDBJ databases">
        <title>The draft genomic sequence of strain Chitinophaga oryziterrae JCM 16595.</title>
        <authorList>
            <person name="Zhang X."/>
        </authorList>
    </citation>
    <scope>NUCLEOTIDE SEQUENCE [LARGE SCALE GENOMIC DNA]</scope>
    <source>
        <strain evidence="3 4">JCM 16595</strain>
    </source>
</reference>
<dbReference type="OrthoDB" id="9796486at2"/>
<dbReference type="Gene3D" id="2.30.110.10">
    <property type="entry name" value="Electron Transport, Fmn-binding Protein, Chain A"/>
    <property type="match status" value="1"/>
</dbReference>
<dbReference type="SUPFAM" id="SSF50475">
    <property type="entry name" value="FMN-binding split barrel"/>
    <property type="match status" value="1"/>
</dbReference>
<dbReference type="EMBL" id="WRXO01000001">
    <property type="protein sequence ID" value="MVT39076.1"/>
    <property type="molecule type" value="Genomic_DNA"/>
</dbReference>